<dbReference type="CDD" id="cd18186">
    <property type="entry name" value="BTB_POZ_ZBTB_KLHL-like"/>
    <property type="match status" value="1"/>
</dbReference>
<accession>A0A1X6MPE6</accession>
<name>A0A1X6MPE6_9APHY</name>
<evidence type="ECO:0000259" key="1">
    <source>
        <dbReference type="PROSITE" id="PS50097"/>
    </source>
</evidence>
<dbReference type="OrthoDB" id="2665493at2759"/>
<dbReference type="SUPFAM" id="SSF54695">
    <property type="entry name" value="POZ domain"/>
    <property type="match status" value="1"/>
</dbReference>
<dbReference type="RefSeq" id="XP_024335078.1">
    <property type="nucleotide sequence ID" value="XM_024479766.1"/>
</dbReference>
<reference evidence="2 3" key="1">
    <citation type="submission" date="2017-04" db="EMBL/GenBank/DDBJ databases">
        <title>Genome Sequence of the Model Brown-Rot Fungus Postia placenta SB12.</title>
        <authorList>
            <consortium name="DOE Joint Genome Institute"/>
            <person name="Gaskell J."/>
            <person name="Kersten P."/>
            <person name="Larrondo L.F."/>
            <person name="Canessa P."/>
            <person name="Martinez D."/>
            <person name="Hibbett D."/>
            <person name="Schmoll M."/>
            <person name="Kubicek C.P."/>
            <person name="Martinez A.T."/>
            <person name="Yadav J."/>
            <person name="Master E."/>
            <person name="Magnuson J.K."/>
            <person name="James T."/>
            <person name="Yaver D."/>
            <person name="Berka R."/>
            <person name="Labutti K."/>
            <person name="Lipzen A."/>
            <person name="Aerts A."/>
            <person name="Barry K."/>
            <person name="Henrissat B."/>
            <person name="Blanchette R."/>
            <person name="Grigoriev I."/>
            <person name="Cullen D."/>
        </authorList>
    </citation>
    <scope>NUCLEOTIDE SEQUENCE [LARGE SCALE GENOMIC DNA]</scope>
    <source>
        <strain evidence="2 3">MAD-698-R-SB12</strain>
    </source>
</reference>
<gene>
    <name evidence="2" type="ORF">POSPLADRAFT_1049509</name>
</gene>
<evidence type="ECO:0000313" key="2">
    <source>
        <dbReference type="EMBL" id="OSX58284.1"/>
    </source>
</evidence>
<dbReference type="GeneID" id="36324716"/>
<dbReference type="InterPro" id="IPR000210">
    <property type="entry name" value="BTB/POZ_dom"/>
</dbReference>
<dbReference type="Gene3D" id="3.30.710.10">
    <property type="entry name" value="Potassium Channel Kv1.1, Chain A"/>
    <property type="match status" value="1"/>
</dbReference>
<evidence type="ECO:0000313" key="3">
    <source>
        <dbReference type="Proteomes" id="UP000194127"/>
    </source>
</evidence>
<dbReference type="STRING" id="670580.A0A1X6MPE6"/>
<protein>
    <recommendedName>
        <fullName evidence="1">BTB domain-containing protein</fullName>
    </recommendedName>
</protein>
<dbReference type="EMBL" id="KZ110605">
    <property type="protein sequence ID" value="OSX58284.1"/>
    <property type="molecule type" value="Genomic_DNA"/>
</dbReference>
<dbReference type="Pfam" id="PF00651">
    <property type="entry name" value="BTB"/>
    <property type="match status" value="1"/>
</dbReference>
<dbReference type="PROSITE" id="PS50097">
    <property type="entry name" value="BTB"/>
    <property type="match status" value="1"/>
</dbReference>
<dbReference type="SMART" id="SM00225">
    <property type="entry name" value="BTB"/>
    <property type="match status" value="1"/>
</dbReference>
<organism evidence="2 3">
    <name type="scientific">Postia placenta MAD-698-R-SB12</name>
    <dbReference type="NCBI Taxonomy" id="670580"/>
    <lineage>
        <taxon>Eukaryota</taxon>
        <taxon>Fungi</taxon>
        <taxon>Dikarya</taxon>
        <taxon>Basidiomycota</taxon>
        <taxon>Agaricomycotina</taxon>
        <taxon>Agaricomycetes</taxon>
        <taxon>Polyporales</taxon>
        <taxon>Adustoporiaceae</taxon>
        <taxon>Rhodonia</taxon>
    </lineage>
</organism>
<feature type="domain" description="BTB" evidence="1">
    <location>
        <begin position="149"/>
        <end position="220"/>
    </location>
</feature>
<keyword evidence="3" id="KW-1185">Reference proteome</keyword>
<sequence>MVDNLDDIGDVLQAAIKYDVLLAANIMRKCAMEYKNDNPVKVYSIACSNHIEEMAREAAQAALQIPFDRLLITDHVKGLTAGEHSRLVRFHLSSGEVPSNFIFCSSSHSTTTSLDTPLVMDDTPTAHDDFPTDRVSMSVHLSLFKTVPTDVVLLSSDHVKFSAHRAVLMISSSVLEQLLTSTIPSGCSCSVDAEADRHLVHLPESSSTIELLLRLCYAGRSRDAIAIEDVPEAMLFAAVAQQYKINIDPLLPTILALVDTDPIRSYFLAQLHKMDIYAIQAARTIVCSRLGPLGSWDQWKGVQEMENVPALAHVHILLYRVRVYRRCTKTTTTTDHQVIANVIQCTPCVKKLDTTNPCWWRRERWESALKEYMSKRKPAILSTKLFDPVAVYGNAVEQLVSNNELCSSCREPKALARLMEVAKILTEAAEKRFLDSEVPVCEEVLVLASELAWV</sequence>
<dbReference type="Proteomes" id="UP000194127">
    <property type="component" value="Unassembled WGS sequence"/>
</dbReference>
<proteinExistence type="predicted"/>
<dbReference type="InterPro" id="IPR011333">
    <property type="entry name" value="SKP1/BTB/POZ_sf"/>
</dbReference>
<dbReference type="AlphaFoldDB" id="A0A1X6MPE6"/>